<dbReference type="EMBL" id="CP101637">
    <property type="protein sequence ID" value="WMT83503.1"/>
    <property type="molecule type" value="Genomic_DNA"/>
</dbReference>
<evidence type="ECO:0000313" key="1">
    <source>
        <dbReference type="EMBL" id="WMT83503.1"/>
    </source>
</evidence>
<sequence>MEIRELDLETRNKIYSHTKSILRKYQKGIVTGKLTADKFAQNLLCDDYINHILSEDLLNEEDFKSSYIEYINTLIDMQNENLATCRKRKKEKKKILPPNISQKVKLKNLLLDEGYDLIIPIQYLNGNDMDSIIKYIETGDIELGNERIYNYIRKTNLS</sequence>
<proteinExistence type="predicted"/>
<evidence type="ECO:0000313" key="2">
    <source>
        <dbReference type="Proteomes" id="UP001235030"/>
    </source>
</evidence>
<accession>A0ABY9Q7L6</accession>
<dbReference type="RefSeq" id="WP_228105946.1">
    <property type="nucleotide sequence ID" value="NZ_CP101637.1"/>
</dbReference>
<reference evidence="1 2" key="1">
    <citation type="submission" date="2022-07" db="EMBL/GenBank/DDBJ databases">
        <title>Genome sequence of Terrisporobacter mayombei DSM6539.</title>
        <authorList>
            <person name="Boeer T."/>
            <person name="Bengelsdorf F.R."/>
            <person name="Daniel R."/>
            <person name="Poehlein A."/>
        </authorList>
    </citation>
    <scope>NUCLEOTIDE SEQUENCE [LARGE SCALE GENOMIC DNA]</scope>
    <source>
        <strain evidence="1 2">DSM 6539</strain>
    </source>
</reference>
<keyword evidence="2" id="KW-1185">Reference proteome</keyword>
<protein>
    <submittedName>
        <fullName evidence="1">Uncharacterized protein</fullName>
    </submittedName>
</protein>
<name>A0ABY9Q7L6_9FIRM</name>
<dbReference type="Proteomes" id="UP001235030">
    <property type="component" value="Chromosome"/>
</dbReference>
<organism evidence="1 2">
    <name type="scientific">Terrisporobacter mayombei</name>
    <dbReference type="NCBI Taxonomy" id="1541"/>
    <lineage>
        <taxon>Bacteria</taxon>
        <taxon>Bacillati</taxon>
        <taxon>Bacillota</taxon>
        <taxon>Clostridia</taxon>
        <taxon>Peptostreptococcales</taxon>
        <taxon>Peptostreptococcaceae</taxon>
        <taxon>Terrisporobacter</taxon>
    </lineage>
</organism>
<gene>
    <name evidence="1" type="ORF">TEMA_40210</name>
</gene>